<accession>A0A4U6VQW2</accession>
<name>A0A4U6VQW2_SETVI</name>
<feature type="region of interest" description="Disordered" evidence="1">
    <location>
        <begin position="38"/>
        <end position="75"/>
    </location>
</feature>
<dbReference type="AlphaFoldDB" id="A0A4U6VQW2"/>
<feature type="compositionally biased region" description="Low complexity" evidence="1">
    <location>
        <begin position="64"/>
        <end position="75"/>
    </location>
</feature>
<gene>
    <name evidence="2" type="ORF">SEVIR_2G018200v2</name>
</gene>
<protein>
    <submittedName>
        <fullName evidence="2">Uncharacterized protein</fullName>
    </submittedName>
</protein>
<evidence type="ECO:0000313" key="2">
    <source>
        <dbReference type="EMBL" id="TKW30179.1"/>
    </source>
</evidence>
<organism evidence="2 3">
    <name type="scientific">Setaria viridis</name>
    <name type="common">Green bristlegrass</name>
    <name type="synonym">Setaria italica subsp. viridis</name>
    <dbReference type="NCBI Taxonomy" id="4556"/>
    <lineage>
        <taxon>Eukaryota</taxon>
        <taxon>Viridiplantae</taxon>
        <taxon>Streptophyta</taxon>
        <taxon>Embryophyta</taxon>
        <taxon>Tracheophyta</taxon>
        <taxon>Spermatophyta</taxon>
        <taxon>Magnoliopsida</taxon>
        <taxon>Liliopsida</taxon>
        <taxon>Poales</taxon>
        <taxon>Poaceae</taxon>
        <taxon>PACMAD clade</taxon>
        <taxon>Panicoideae</taxon>
        <taxon>Panicodae</taxon>
        <taxon>Paniceae</taxon>
        <taxon>Cenchrinae</taxon>
        <taxon>Setaria</taxon>
    </lineage>
</organism>
<dbReference type="Gramene" id="TKW30179">
    <property type="protein sequence ID" value="TKW30179"/>
    <property type="gene ID" value="SEVIR_2G018200v2"/>
</dbReference>
<feature type="region of interest" description="Disordered" evidence="1">
    <location>
        <begin position="295"/>
        <end position="318"/>
    </location>
</feature>
<reference evidence="2" key="1">
    <citation type="submission" date="2019-03" db="EMBL/GenBank/DDBJ databases">
        <title>WGS assembly of Setaria viridis.</title>
        <authorList>
            <person name="Huang P."/>
            <person name="Jenkins J."/>
            <person name="Grimwood J."/>
            <person name="Barry K."/>
            <person name="Healey A."/>
            <person name="Mamidi S."/>
            <person name="Sreedasyam A."/>
            <person name="Shu S."/>
            <person name="Feldman M."/>
            <person name="Wu J."/>
            <person name="Yu Y."/>
            <person name="Chen C."/>
            <person name="Johnson J."/>
            <person name="Rokhsar D."/>
            <person name="Baxter I."/>
            <person name="Schmutz J."/>
            <person name="Brutnell T."/>
            <person name="Kellogg E."/>
        </authorList>
    </citation>
    <scope>NUCLEOTIDE SEQUENCE [LARGE SCALE GENOMIC DNA]</scope>
</reference>
<sequence>MASLNAPLLLSTWMRRAATASASSSRCSSSFSHAAATRRARRRSADASSSTLMRHSISRRAMRRAATASASSSRRSSSATVLRRHALLVANRWEEWRADHLSRGIRGACTACALCVGADRATRGRCFPGANHGEGEEEPVGEEVEGEVTAALPVLASSAIPSCSALCGPCNAAACCNSRALAARAPRHPLLPRAAAPTAAYRVQHPLLPEPPLRTPAPGRRLPQLLLEPPVRAPAPGHRSPQLLPACAATAQAARRRRLPRSKPLLLATRSRRACCRTLLPSCVPHHCRRLCAPPPRRTNRRSWPAPDPPRASPHPSRLCTPPACLARTAALDRVLAFAHCHRIHARRGWGRSAGCRIWAGKVSATVAGVGPRQAR</sequence>
<dbReference type="Proteomes" id="UP000298652">
    <property type="component" value="Chromosome 2"/>
</dbReference>
<evidence type="ECO:0000256" key="1">
    <source>
        <dbReference type="SAM" id="MobiDB-lite"/>
    </source>
</evidence>
<keyword evidence="3" id="KW-1185">Reference proteome</keyword>
<proteinExistence type="predicted"/>
<evidence type="ECO:0000313" key="3">
    <source>
        <dbReference type="Proteomes" id="UP000298652"/>
    </source>
</evidence>
<dbReference type="EMBL" id="CM016553">
    <property type="protein sequence ID" value="TKW30179.1"/>
    <property type="molecule type" value="Genomic_DNA"/>
</dbReference>